<keyword evidence="1" id="KW-0472">Membrane</keyword>
<gene>
    <name evidence="2" type="ORF">GCM10022239_09380</name>
</gene>
<keyword evidence="3" id="KW-1185">Reference proteome</keyword>
<reference evidence="3" key="1">
    <citation type="journal article" date="2019" name="Int. J. Syst. Evol. Microbiol.">
        <title>The Global Catalogue of Microorganisms (GCM) 10K type strain sequencing project: providing services to taxonomists for standard genome sequencing and annotation.</title>
        <authorList>
            <consortium name="The Broad Institute Genomics Platform"/>
            <consortium name="The Broad Institute Genome Sequencing Center for Infectious Disease"/>
            <person name="Wu L."/>
            <person name="Ma J."/>
        </authorList>
    </citation>
    <scope>NUCLEOTIDE SEQUENCE [LARGE SCALE GENOMIC DNA]</scope>
    <source>
        <strain evidence="3">JCM 16949</strain>
    </source>
</reference>
<name>A0ABP7FGL9_9MICO</name>
<feature type="transmembrane region" description="Helical" evidence="1">
    <location>
        <begin position="356"/>
        <end position="377"/>
    </location>
</feature>
<sequence length="390" mass="40581">MPLVISAGSGALYSALTPLVALLLLKPADYGLFSIVYLIYAFGISLQYSVISEAWARARLVGSRTATWSEYSTSLLGLGFLVGLASLITALLIPSLLPTSAFLGAASLLAVYQNGSRYYRVAEETYQRVIASDLAGLALFAAGFLATSGLSPLQRVSIAWSMGALAAVVVLGLPYVRRASGLHLWVRSHRSAIGPLLTDSLLMDAGAIGTPFLLAGLLGPARFGVYRAVSNVALPVRLLVEPMRPAIGRSGRSVLFSAKGLLTVGGAALGMSLAAYFALVWVVPALPFPVGTLAALVPYSAAAAVFVAGNVLGSVYYILCRTNSTHGQILTGRFLQTGLVIVFPIVGFLIQGLAGAIWGFSVSAGISAIAWMVIAFVSRQRGRGGGEPSG</sequence>
<dbReference type="EMBL" id="BAABAE010000002">
    <property type="protein sequence ID" value="GAA3735453.1"/>
    <property type="molecule type" value="Genomic_DNA"/>
</dbReference>
<dbReference type="Proteomes" id="UP001501004">
    <property type="component" value="Unassembled WGS sequence"/>
</dbReference>
<accession>A0ABP7FGL9</accession>
<feature type="transmembrane region" description="Helical" evidence="1">
    <location>
        <begin position="261"/>
        <end position="284"/>
    </location>
</feature>
<comment type="caution">
    <text evidence="2">The sequence shown here is derived from an EMBL/GenBank/DDBJ whole genome shotgun (WGS) entry which is preliminary data.</text>
</comment>
<dbReference type="RefSeq" id="WP_344754212.1">
    <property type="nucleotide sequence ID" value="NZ_BAABAE010000002.1"/>
</dbReference>
<keyword evidence="1" id="KW-0812">Transmembrane</keyword>
<feature type="transmembrane region" description="Helical" evidence="1">
    <location>
        <begin position="32"/>
        <end position="51"/>
    </location>
</feature>
<evidence type="ECO:0000256" key="1">
    <source>
        <dbReference type="SAM" id="Phobius"/>
    </source>
</evidence>
<feature type="transmembrane region" description="Helical" evidence="1">
    <location>
        <begin position="331"/>
        <end position="350"/>
    </location>
</feature>
<evidence type="ECO:0000313" key="2">
    <source>
        <dbReference type="EMBL" id="GAA3735453.1"/>
    </source>
</evidence>
<keyword evidence="1" id="KW-1133">Transmembrane helix</keyword>
<evidence type="ECO:0000313" key="3">
    <source>
        <dbReference type="Proteomes" id="UP001501004"/>
    </source>
</evidence>
<feature type="transmembrane region" description="Helical" evidence="1">
    <location>
        <begin position="71"/>
        <end position="93"/>
    </location>
</feature>
<protein>
    <recommendedName>
        <fullName evidence="4">O-antigen/teichoic acid export membrane protein</fullName>
    </recommendedName>
</protein>
<proteinExistence type="predicted"/>
<feature type="transmembrane region" description="Helical" evidence="1">
    <location>
        <begin position="296"/>
        <end position="319"/>
    </location>
</feature>
<feature type="transmembrane region" description="Helical" evidence="1">
    <location>
        <begin position="6"/>
        <end position="25"/>
    </location>
</feature>
<feature type="transmembrane region" description="Helical" evidence="1">
    <location>
        <begin position="158"/>
        <end position="176"/>
    </location>
</feature>
<evidence type="ECO:0008006" key="4">
    <source>
        <dbReference type="Google" id="ProtNLM"/>
    </source>
</evidence>
<organism evidence="2 3">
    <name type="scientific">Leifsonella bigeumensis</name>
    <dbReference type="NCBI Taxonomy" id="433643"/>
    <lineage>
        <taxon>Bacteria</taxon>
        <taxon>Bacillati</taxon>
        <taxon>Actinomycetota</taxon>
        <taxon>Actinomycetes</taxon>
        <taxon>Micrococcales</taxon>
        <taxon>Microbacteriaceae</taxon>
        <taxon>Leifsonella</taxon>
    </lineage>
</organism>
<feature type="transmembrane region" description="Helical" evidence="1">
    <location>
        <begin position="126"/>
        <end position="146"/>
    </location>
</feature>